<evidence type="ECO:0000256" key="5">
    <source>
        <dbReference type="RuleBase" id="RU365011"/>
    </source>
</evidence>
<dbReference type="InterPro" id="IPR056884">
    <property type="entry name" value="NPHP3-like_N"/>
</dbReference>
<keyword evidence="4" id="KW-0853">WD repeat</keyword>
<dbReference type="SUPFAM" id="SSF50978">
    <property type="entry name" value="WD40 repeat-like"/>
    <property type="match status" value="1"/>
</dbReference>
<dbReference type="Pfam" id="PF22939">
    <property type="entry name" value="WHD_GPIID"/>
    <property type="match status" value="1"/>
</dbReference>
<dbReference type="SMART" id="SM00320">
    <property type="entry name" value="WD40"/>
    <property type="match status" value="8"/>
</dbReference>
<accession>A0AAN6RGV4</accession>
<feature type="domain" description="Anaphase-promoting complex subunit 4-like WD40" evidence="8">
    <location>
        <begin position="1309"/>
        <end position="1367"/>
    </location>
</feature>
<evidence type="ECO:0000256" key="4">
    <source>
        <dbReference type="PROSITE-ProRule" id="PRU00221"/>
    </source>
</evidence>
<dbReference type="Proteomes" id="UP001280581">
    <property type="component" value="Unassembled WGS sequence"/>
</dbReference>
<keyword evidence="12" id="KW-1185">Reference proteome</keyword>
<feature type="repeat" description="WD" evidence="4">
    <location>
        <begin position="1069"/>
        <end position="1101"/>
    </location>
</feature>
<dbReference type="Gene3D" id="3.40.50.1820">
    <property type="entry name" value="alpha/beta hydrolase"/>
    <property type="match status" value="1"/>
</dbReference>
<evidence type="ECO:0000313" key="11">
    <source>
        <dbReference type="EMBL" id="KAK3207754.1"/>
    </source>
</evidence>
<dbReference type="GO" id="GO:0005789">
    <property type="term" value="C:endoplasmic reticulum membrane"/>
    <property type="evidence" value="ECO:0007669"/>
    <property type="project" value="UniProtKB-SubCell"/>
</dbReference>
<comment type="similarity">
    <text evidence="5">Belongs to the GPI inositol-deacylase family.</text>
</comment>
<feature type="domain" description="Anaphase-promoting complex subunit 4-like WD40" evidence="8">
    <location>
        <begin position="1181"/>
        <end position="1259"/>
    </location>
</feature>
<dbReference type="Pfam" id="PF07819">
    <property type="entry name" value="PGAP1"/>
    <property type="match status" value="1"/>
</dbReference>
<dbReference type="EMBL" id="WVTA01000008">
    <property type="protein sequence ID" value="KAK3207754.1"/>
    <property type="molecule type" value="Genomic_DNA"/>
</dbReference>
<evidence type="ECO:0000259" key="7">
    <source>
        <dbReference type="Pfam" id="PF07819"/>
    </source>
</evidence>
<evidence type="ECO:0000259" key="10">
    <source>
        <dbReference type="Pfam" id="PF24883"/>
    </source>
</evidence>
<dbReference type="Pfam" id="PF24883">
    <property type="entry name" value="NPHP3_N"/>
    <property type="match status" value="1"/>
</dbReference>
<evidence type="ECO:0000313" key="12">
    <source>
        <dbReference type="Proteomes" id="UP001280581"/>
    </source>
</evidence>
<feature type="domain" description="GPI inositol-deacylase winged helix" evidence="9">
    <location>
        <begin position="710"/>
        <end position="790"/>
    </location>
</feature>
<keyword evidence="3" id="KW-0677">Repeat</keyword>
<dbReference type="PROSITE" id="PS50082">
    <property type="entry name" value="WD_REPEATS_2"/>
    <property type="match status" value="2"/>
</dbReference>
<keyword evidence="5" id="KW-0378">Hydrolase</keyword>
<evidence type="ECO:0000259" key="9">
    <source>
        <dbReference type="Pfam" id="PF22939"/>
    </source>
</evidence>
<proteinExistence type="inferred from homology"/>
<dbReference type="Gene3D" id="2.130.10.10">
    <property type="entry name" value="YVTN repeat-like/Quinoprotein amine dehydrogenase"/>
    <property type="match status" value="3"/>
</dbReference>
<dbReference type="Gene3D" id="3.40.50.300">
    <property type="entry name" value="P-loop containing nucleotide triphosphate hydrolases"/>
    <property type="match status" value="1"/>
</dbReference>
<organism evidence="11 12">
    <name type="scientific">Pseudopithomyces chartarum</name>
    <dbReference type="NCBI Taxonomy" id="1892770"/>
    <lineage>
        <taxon>Eukaryota</taxon>
        <taxon>Fungi</taxon>
        <taxon>Dikarya</taxon>
        <taxon>Ascomycota</taxon>
        <taxon>Pezizomycotina</taxon>
        <taxon>Dothideomycetes</taxon>
        <taxon>Pleosporomycetidae</taxon>
        <taxon>Pleosporales</taxon>
        <taxon>Massarineae</taxon>
        <taxon>Didymosphaeriaceae</taxon>
        <taxon>Pseudopithomyces</taxon>
    </lineage>
</organism>
<evidence type="ECO:0000256" key="3">
    <source>
        <dbReference type="ARBA" id="ARBA00022737"/>
    </source>
</evidence>
<keyword evidence="5" id="KW-0256">Endoplasmic reticulum</keyword>
<keyword evidence="5" id="KW-0813">Transport</keyword>
<dbReference type="EC" id="3.1.-.-" evidence="5"/>
<dbReference type="Pfam" id="PF12894">
    <property type="entry name" value="ANAPC4_WD40"/>
    <property type="match status" value="2"/>
</dbReference>
<comment type="caution">
    <text evidence="11">The sequence shown here is derived from an EMBL/GenBank/DDBJ whole genome shotgun (WGS) entry which is preliminary data.</text>
</comment>
<evidence type="ECO:0000259" key="8">
    <source>
        <dbReference type="Pfam" id="PF12894"/>
    </source>
</evidence>
<evidence type="ECO:0000256" key="6">
    <source>
        <dbReference type="SAM" id="MobiDB-lite"/>
    </source>
</evidence>
<dbReference type="PANTHER" id="PTHR10039:SF16">
    <property type="entry name" value="GPI INOSITOL-DEACYLASE"/>
    <property type="match status" value="1"/>
</dbReference>
<comment type="function">
    <text evidence="1 5">Involved in inositol deacylation of GPI-anchored proteins which plays important roles in the quality control and ER-associated degradation of GPI-anchored proteins.</text>
</comment>
<dbReference type="InterPro" id="IPR001680">
    <property type="entry name" value="WD40_rpt"/>
</dbReference>
<comment type="subcellular location">
    <subcellularLocation>
        <location evidence="5">Endoplasmic reticulum membrane</location>
    </subcellularLocation>
</comment>
<dbReference type="SUPFAM" id="SSF101908">
    <property type="entry name" value="Putative isomerase YbhE"/>
    <property type="match status" value="1"/>
</dbReference>
<reference evidence="11 12" key="1">
    <citation type="submission" date="2021-02" db="EMBL/GenBank/DDBJ databases">
        <title>Genome assembly of Pseudopithomyces chartarum.</title>
        <authorList>
            <person name="Jauregui R."/>
            <person name="Singh J."/>
            <person name="Voisey C."/>
        </authorList>
    </citation>
    <scope>NUCLEOTIDE SEQUENCE [LARGE SCALE GENOMIC DNA]</scope>
    <source>
        <strain evidence="11 12">AGR01</strain>
    </source>
</reference>
<dbReference type="SUPFAM" id="SSF52540">
    <property type="entry name" value="P-loop containing nucleoside triphosphate hydrolases"/>
    <property type="match status" value="1"/>
</dbReference>
<feature type="domain" description="Nephrocystin 3-like N-terminal" evidence="10">
    <location>
        <begin position="438"/>
        <end position="600"/>
    </location>
</feature>
<keyword evidence="5" id="KW-0653">Protein transport</keyword>
<keyword evidence="5" id="KW-0472">Membrane</keyword>
<evidence type="ECO:0000256" key="1">
    <source>
        <dbReference type="ARBA" id="ARBA00003496"/>
    </source>
</evidence>
<name>A0AAN6RGV4_9PLEO</name>
<feature type="region of interest" description="Disordered" evidence="6">
    <location>
        <begin position="1647"/>
        <end position="1670"/>
    </location>
</feature>
<dbReference type="InterPro" id="IPR036322">
    <property type="entry name" value="WD40_repeat_dom_sf"/>
</dbReference>
<dbReference type="SUPFAM" id="SSF53474">
    <property type="entry name" value="alpha/beta-Hydrolases"/>
    <property type="match status" value="1"/>
</dbReference>
<dbReference type="InterPro" id="IPR012908">
    <property type="entry name" value="PGAP1-ab_dom-like"/>
</dbReference>
<dbReference type="InterPro" id="IPR054471">
    <property type="entry name" value="GPIID_WHD"/>
</dbReference>
<dbReference type="InterPro" id="IPR029058">
    <property type="entry name" value="AB_hydrolase_fold"/>
</dbReference>
<dbReference type="GO" id="GO:0015031">
    <property type="term" value="P:protein transport"/>
    <property type="evidence" value="ECO:0007669"/>
    <property type="project" value="UniProtKB-KW"/>
</dbReference>
<sequence length="1670" mass="186908">MNRTQIYATAKARTITAIRFLTQRTRFSLISTLACGPLRSIDTVRAIAQPDLWRTYMSTAPISPAQTTPTRLPSVEIRSAGNCFLHDSLLLIAQATLMGIVSHINLTGVTWIVFTYRVLISSRADNGHTVETSNELRGPEGFTVLFEPAEPLIDFVFVHGLRGGSRKTWSKSSNPAHFWPKEWLPLEAQFRNVRIHTYGYNSDWGERKGNSVTIHDFGQALLAGLSNSPSLGGTENDTPIVFVAHSMGGIVVKKVLILAKQDPSYHNIAHRIHSMFFLATPHRGSQSAQLLNNVLQLSGGVKSYVENLIPNSEAIQTINDQFRHVHQDIQLWSFFETVKTSLGLIVEKDSAILGLPGERIQLLNADHRNVCKFEDPMDSNYLSLRNAFGSAITSIETTRLSFRRDKQQDDMRKLSKYLGSLERPESDLATLLDNQVEGSCVWLTEKSSFHAWQEGLDDTPNVFWLRGDPATGKSIVTAHVARYLDESNTESSIFFFRHNIKGKSIVAELLCSLAWQMAFSNSQVRKKLLNMQEDGITLDRNDPHMLWRTIFLARIFRAELHQPHFWIIDALDECDDSAVLCSLLSKIDKRTKLRVFFSSRPDLAIQRIFSQEKVTITVETTSLETSLEDIKAYLDLHADHLPVDNQDEREDLVAQILEKSCGNFLWTTLVVKELEQTVTQERIGQVLRSVPKGIDDLYLRILGTATSRKNNAHKVAGAILRWVACAARPLSVDELREALILDVHETVPQLDKNVSAICGHLVFVDKAGLVHTAHQTVKEYLFRKRSSGDFGFALDRAEEHARIAKICLTFLCSDAMQTKRYKRTVMNTRTTSRSPLADYINLYFSGHLSRASSFDDQHLIALNKFFLTNSLTWIELVAATNDLSPLTETAKNLKTFLERRAKYRSPLGKEVGNILEWADDIIRLVAQFGRALLSTPSAIHFLIPSVCPVSSIIFRNFGKYPRPLQLIGLSETGWSDRLGCVTSPSSSAFCVACKDNVFVVGLKTGIVHIYHEKTFQEQRSVIHGEPVRCLAFTHIHGMLASAGRRKVSLWDLASGELIWTASIEDQPLAFEFSEDDSMLMAATRDNKLILWELGTGKCMKIDSFSDFDEEKMKPYHYQRPPIHAHFSPSLGLLGVAYRTRPVSFFDLETCNFTGQYHKTGALHPEPYIHAFIFNPIPDICLAAVAFQDGDIAVFDPWSQKTQAMVHCDSSCLAASPDGTILASGSADGVIKLFDFETLNLVYQISSHEENIRCISFSSNGLRFYDVRGDYCNVWEPSVLVRRVASNDDSSVDPSETVETSATYTTAREYDEVKEITALAAHHDGDFVFYGRENGAVEVFSTARGKTVQHLNTHPDNIAIFLLTWNQNLGLLASVDLTGHILIYKLRRSTGSKEPFITGQNVMDITAPSPVRQILFEEHGRMILLSTSGRAEVWDLKSGEMADERTFEESQEPCFWLNHPQDSSRLLCISNNGDVCTHKWPAIGKVERAQTLAAGPHLPVRGEIVSIPNIPMASRCICVSAIYPDQGNDRALLIYPSREFSMKADSISPVAIYDELAETIKVIIGCYKSLLVFLDHSDWVCSLEIDGLQQNKSYTKHFFIPQQWQSSGLGTLSMLVTKRGSVVLVSMDEIAVFSSGLDFEEKLDIPQKTGAPGPSNLAKRPVMIKGTSSPI</sequence>
<dbReference type="InterPro" id="IPR015943">
    <property type="entry name" value="WD40/YVTN_repeat-like_dom_sf"/>
</dbReference>
<evidence type="ECO:0000256" key="2">
    <source>
        <dbReference type="ARBA" id="ARBA00015856"/>
    </source>
</evidence>
<feature type="domain" description="GPI inositol-deacylase PGAP1-like alpha/beta" evidence="7">
    <location>
        <begin position="156"/>
        <end position="307"/>
    </location>
</feature>
<dbReference type="InterPro" id="IPR027417">
    <property type="entry name" value="P-loop_NTPase"/>
</dbReference>
<gene>
    <name evidence="11" type="ORF">GRF29_96g303201</name>
</gene>
<dbReference type="PANTHER" id="PTHR10039">
    <property type="entry name" value="AMELOGENIN"/>
    <property type="match status" value="1"/>
</dbReference>
<dbReference type="GO" id="GO:0016788">
    <property type="term" value="F:hydrolase activity, acting on ester bonds"/>
    <property type="evidence" value="ECO:0007669"/>
    <property type="project" value="InterPro"/>
</dbReference>
<dbReference type="InterPro" id="IPR024977">
    <property type="entry name" value="Apc4-like_WD40_dom"/>
</dbReference>
<protein>
    <recommendedName>
        <fullName evidence="2 5">GPI inositol-deacylase</fullName>
        <ecNumber evidence="5">3.1.-.-</ecNumber>
    </recommendedName>
</protein>
<feature type="repeat" description="WD" evidence="4">
    <location>
        <begin position="1212"/>
        <end position="1243"/>
    </location>
</feature>